<comment type="caution">
    <text evidence="6">The sequence shown here is derived from an EMBL/GenBank/DDBJ whole genome shotgun (WGS) entry which is preliminary data.</text>
</comment>
<dbReference type="PANTHER" id="PTHR13734:SF5">
    <property type="entry name" value="CCA TRNA NUCLEOTIDYLTRANSFERASE, MITOCHONDRIAL"/>
    <property type="match status" value="1"/>
</dbReference>
<dbReference type="GO" id="GO:0001680">
    <property type="term" value="P:tRNA 3'-terminal CCA addition"/>
    <property type="evidence" value="ECO:0007669"/>
    <property type="project" value="TreeGrafter"/>
</dbReference>
<dbReference type="GO" id="GO:0004810">
    <property type="term" value="F:CCA tRNA nucleotidyltransferase activity"/>
    <property type="evidence" value="ECO:0007669"/>
    <property type="project" value="UniProtKB-EC"/>
</dbReference>
<proteinExistence type="inferred from homology"/>
<dbReference type="Gene3D" id="1.10.3090.10">
    <property type="entry name" value="cca-adding enzyme, domain 2"/>
    <property type="match status" value="1"/>
</dbReference>
<dbReference type="EC" id="2.7.7.72" evidence="6"/>
<keyword evidence="3 4" id="KW-0694">RNA-binding</keyword>
<keyword evidence="7" id="KW-1185">Reference proteome</keyword>
<dbReference type="FunFam" id="3.30.460.10:FF:000019">
    <property type="entry name" value="tRNA nucleotidyltransferase cca2"/>
    <property type="match status" value="1"/>
</dbReference>
<protein>
    <submittedName>
        <fullName evidence="6">CCA tRNA nucleotidyltransferase, mitochondrial</fullName>
        <ecNumber evidence="6">2.7.7.72</ecNumber>
    </submittedName>
</protein>
<evidence type="ECO:0000256" key="3">
    <source>
        <dbReference type="ARBA" id="ARBA00022884"/>
    </source>
</evidence>
<evidence type="ECO:0000256" key="2">
    <source>
        <dbReference type="ARBA" id="ARBA00022679"/>
    </source>
</evidence>
<evidence type="ECO:0000256" key="4">
    <source>
        <dbReference type="RuleBase" id="RU003953"/>
    </source>
</evidence>
<evidence type="ECO:0000256" key="1">
    <source>
        <dbReference type="ARBA" id="ARBA00007265"/>
    </source>
</evidence>
<comment type="similarity">
    <text evidence="1 4">Belongs to the tRNA nucleotidyltransferase/poly(A) polymerase family.</text>
</comment>
<dbReference type="Gene3D" id="3.30.460.10">
    <property type="entry name" value="Beta Polymerase, domain 2"/>
    <property type="match status" value="1"/>
</dbReference>
<dbReference type="EMBL" id="JAPUFD010000003">
    <property type="protein sequence ID" value="MDI1486319.1"/>
    <property type="molecule type" value="Genomic_DNA"/>
</dbReference>
<dbReference type="GO" id="GO:0052927">
    <property type="term" value="F:CC tRNA cytidylyltransferase activity"/>
    <property type="evidence" value="ECO:0007669"/>
    <property type="project" value="TreeGrafter"/>
</dbReference>
<gene>
    <name evidence="6" type="primary">CCA1_2</name>
    <name evidence="6" type="ORF">OHK93_005546</name>
</gene>
<name>A0AA43QJ60_9LECA</name>
<accession>A0AA43QJ60</accession>
<dbReference type="Pfam" id="PF01743">
    <property type="entry name" value="PolyA_pol"/>
    <property type="match status" value="1"/>
</dbReference>
<evidence type="ECO:0000259" key="5">
    <source>
        <dbReference type="Pfam" id="PF01743"/>
    </source>
</evidence>
<dbReference type="GO" id="GO:0003723">
    <property type="term" value="F:RNA binding"/>
    <property type="evidence" value="ECO:0007669"/>
    <property type="project" value="UniProtKB-KW"/>
</dbReference>
<dbReference type="CDD" id="cd05398">
    <property type="entry name" value="NT_ClassII-CCAase"/>
    <property type="match status" value="1"/>
</dbReference>
<dbReference type="GO" id="GO:0052929">
    <property type="term" value="F:ATP:3'-cytidine-cytidine-tRNA adenylyltransferase activity"/>
    <property type="evidence" value="ECO:0007669"/>
    <property type="project" value="TreeGrafter"/>
</dbReference>
<sequence length="545" mass="60819">MKPLISLNKQESKLRDLLLQTAEYVGKTRSSKAPELRFTGGWVRDKLLGSTSHDIDISIDNMTGFGFANLIKEYLERGEGRLKYEPNILGGLAKIEANPEKSKHLETVTTHVFGLDVDLVNLRKETYSETSRNPTMEFGTPEEDAMRRDATVNALFYNLSSTAVEDFTGRGLQDMELKVIKTPLPALQTFKDDPLRVLRAVRFASRLGYDIDANDKKAMRDETIKEALRVKISRERIGTEIIKMLKGAYLNSVMRTAIAELCPGPDPRCALGLIDDLGLYQTIFTDPTVSVPSSPDQSTWAVAFGTLHGILRSPDSTAQTAKTLQTINKLLVRDESDCFLAWTLVCFVPWAELLPQTLSKASSKKSASYAGLAAREGIKADNKICKIVDDAVTYRHEVLSLRDSMLNSEPLLSSRKRKAAAVGREVHGMAIRAWGVHWRTIVMFSLLWEVSKATSEEHRGILLAQYATWVEHLQALGLLDVDKLKQLVDGNQISQAFGGVKKGPWMKKAMDIAMEWQLRSPEATDPKLGLQEVVDRKKELGFGEH</sequence>
<dbReference type="SUPFAM" id="SSF81891">
    <property type="entry name" value="Poly A polymerase C-terminal region-like"/>
    <property type="match status" value="1"/>
</dbReference>
<dbReference type="SUPFAM" id="SSF81301">
    <property type="entry name" value="Nucleotidyltransferase"/>
    <property type="match status" value="1"/>
</dbReference>
<keyword evidence="2 4" id="KW-0808">Transferase</keyword>
<reference evidence="6" key="1">
    <citation type="journal article" date="2023" name="Genome Biol. Evol.">
        <title>First Whole Genome Sequence and Flow Cytometry Genome Size Data for the Lichen-Forming Fungus Ramalina farinacea (Ascomycota).</title>
        <authorList>
            <person name="Llewellyn T."/>
            <person name="Mian S."/>
            <person name="Hill R."/>
            <person name="Leitch I.J."/>
            <person name="Gaya E."/>
        </authorList>
    </citation>
    <scope>NUCLEOTIDE SEQUENCE</scope>
    <source>
        <strain evidence="6">LIQ254RAFAR</strain>
    </source>
</reference>
<dbReference type="Proteomes" id="UP001161017">
    <property type="component" value="Unassembled WGS sequence"/>
</dbReference>
<feature type="domain" description="Poly A polymerase head" evidence="5">
    <location>
        <begin position="36"/>
        <end position="180"/>
    </location>
</feature>
<organism evidence="6 7">
    <name type="scientific">Ramalina farinacea</name>
    <dbReference type="NCBI Taxonomy" id="258253"/>
    <lineage>
        <taxon>Eukaryota</taxon>
        <taxon>Fungi</taxon>
        <taxon>Dikarya</taxon>
        <taxon>Ascomycota</taxon>
        <taxon>Pezizomycotina</taxon>
        <taxon>Lecanoromycetes</taxon>
        <taxon>OSLEUM clade</taxon>
        <taxon>Lecanoromycetidae</taxon>
        <taxon>Lecanorales</taxon>
        <taxon>Lecanorineae</taxon>
        <taxon>Ramalinaceae</taxon>
        <taxon>Ramalina</taxon>
    </lineage>
</organism>
<keyword evidence="6" id="KW-0548">Nucleotidyltransferase</keyword>
<evidence type="ECO:0000313" key="6">
    <source>
        <dbReference type="EMBL" id="MDI1486319.1"/>
    </source>
</evidence>
<dbReference type="PANTHER" id="PTHR13734">
    <property type="entry name" value="TRNA-NUCLEOTIDYLTRANSFERASE"/>
    <property type="match status" value="1"/>
</dbReference>
<dbReference type="AlphaFoldDB" id="A0AA43QJ60"/>
<dbReference type="GO" id="GO:0005739">
    <property type="term" value="C:mitochondrion"/>
    <property type="evidence" value="ECO:0007669"/>
    <property type="project" value="UniProtKB-ARBA"/>
</dbReference>
<evidence type="ECO:0000313" key="7">
    <source>
        <dbReference type="Proteomes" id="UP001161017"/>
    </source>
</evidence>
<dbReference type="InterPro" id="IPR002646">
    <property type="entry name" value="PolA_pol_head_dom"/>
</dbReference>
<dbReference type="InterPro" id="IPR043519">
    <property type="entry name" value="NT_sf"/>
</dbReference>